<keyword evidence="2" id="KW-1185">Reference proteome</keyword>
<dbReference type="Proteomes" id="UP001162030">
    <property type="component" value="Chromosome"/>
</dbReference>
<proteinExistence type="predicted"/>
<evidence type="ECO:0000313" key="1">
    <source>
        <dbReference type="EMBL" id="CAI8732570.1"/>
    </source>
</evidence>
<sequence>MFPNMDGIMSWSSRGFRIEASLEWLARASLSPHGKSGKECRPAAIYRTQLHVYQTWRSDGAFKF</sequence>
<dbReference type="EMBL" id="OX458333">
    <property type="protein sequence ID" value="CAI8732570.1"/>
    <property type="molecule type" value="Genomic_DNA"/>
</dbReference>
<name>A0ABM9HWI5_9GAMM</name>
<evidence type="ECO:0000313" key="2">
    <source>
        <dbReference type="Proteomes" id="UP001162030"/>
    </source>
</evidence>
<gene>
    <name evidence="1" type="ORF">MSZNOR_0308</name>
</gene>
<accession>A0ABM9HWI5</accession>
<reference evidence="1 2" key="1">
    <citation type="submission" date="2023-03" db="EMBL/GenBank/DDBJ databases">
        <authorList>
            <person name="Pearce D."/>
        </authorList>
    </citation>
    <scope>NUCLEOTIDE SEQUENCE [LARGE SCALE GENOMIC DNA]</scope>
    <source>
        <strain evidence="1">Msz</strain>
    </source>
</reference>
<protein>
    <recommendedName>
        <fullName evidence="3">Transposase</fullName>
    </recommendedName>
</protein>
<evidence type="ECO:0008006" key="3">
    <source>
        <dbReference type="Google" id="ProtNLM"/>
    </source>
</evidence>
<organism evidence="1 2">
    <name type="scientific">Methylocaldum szegediense</name>
    <dbReference type="NCBI Taxonomy" id="73780"/>
    <lineage>
        <taxon>Bacteria</taxon>
        <taxon>Pseudomonadati</taxon>
        <taxon>Pseudomonadota</taxon>
        <taxon>Gammaproteobacteria</taxon>
        <taxon>Methylococcales</taxon>
        <taxon>Methylococcaceae</taxon>
        <taxon>Methylocaldum</taxon>
    </lineage>
</organism>